<accession>A0AAV4WT21</accession>
<organism evidence="1 2">
    <name type="scientific">Caerostris extrusa</name>
    <name type="common">Bark spider</name>
    <name type="synonym">Caerostris bankana</name>
    <dbReference type="NCBI Taxonomy" id="172846"/>
    <lineage>
        <taxon>Eukaryota</taxon>
        <taxon>Metazoa</taxon>
        <taxon>Ecdysozoa</taxon>
        <taxon>Arthropoda</taxon>
        <taxon>Chelicerata</taxon>
        <taxon>Arachnida</taxon>
        <taxon>Araneae</taxon>
        <taxon>Araneomorphae</taxon>
        <taxon>Entelegynae</taxon>
        <taxon>Araneoidea</taxon>
        <taxon>Araneidae</taxon>
        <taxon>Caerostris</taxon>
    </lineage>
</organism>
<evidence type="ECO:0000313" key="2">
    <source>
        <dbReference type="Proteomes" id="UP001054945"/>
    </source>
</evidence>
<reference evidence="1 2" key="1">
    <citation type="submission" date="2021-06" db="EMBL/GenBank/DDBJ databases">
        <title>Caerostris extrusa draft genome.</title>
        <authorList>
            <person name="Kono N."/>
            <person name="Arakawa K."/>
        </authorList>
    </citation>
    <scope>NUCLEOTIDE SEQUENCE [LARGE SCALE GENOMIC DNA]</scope>
</reference>
<proteinExistence type="predicted"/>
<dbReference type="Proteomes" id="UP001054945">
    <property type="component" value="Unassembled WGS sequence"/>
</dbReference>
<sequence length="388" mass="43117">MFQRKGRLTSKGSKRFRKNTLTYSYHHRLFRTINISSNPSTPVLPSRPSGPSGDGIKAIGRSPGHKVLQNVLFRSISFFFFGTLSGEGFRYRREVIYRVTGDRYDRLESFGGSFRTLFINGLSSSAWAQNCIETSSGSPDLQRVQTIPQEDLTYSNHHRLFSIINISSNSSTPVLPSRPSAPSGASGIVAIGRSPGQGLQKVIFRSISFFWNLFWQRIPVSAENYSSSPGTSHNVIPIWKALLGSPDLQRVQTIPQEDLTYSNHHRLFRIINISSNPSTPVLLLRPSSLSEDGIKAIGRSPGQSFAKVLFRSISFLWNLLAKGSGIGARLFIVLLGIVTTDWNRLGEVFARFLLMVLPAVLGHRITLKLLPACPFHLASLKRMDQLSG</sequence>
<dbReference type="EMBL" id="BPLR01016672">
    <property type="protein sequence ID" value="GIY85652.1"/>
    <property type="molecule type" value="Genomic_DNA"/>
</dbReference>
<protein>
    <submittedName>
        <fullName evidence="1">Uncharacterized protein</fullName>
    </submittedName>
</protein>
<evidence type="ECO:0000313" key="1">
    <source>
        <dbReference type="EMBL" id="GIY85652.1"/>
    </source>
</evidence>
<name>A0AAV4WT21_CAEEX</name>
<dbReference type="AlphaFoldDB" id="A0AAV4WT21"/>
<gene>
    <name evidence="1" type="ORF">CEXT_651951</name>
</gene>
<comment type="caution">
    <text evidence="1">The sequence shown here is derived from an EMBL/GenBank/DDBJ whole genome shotgun (WGS) entry which is preliminary data.</text>
</comment>
<keyword evidence="2" id="KW-1185">Reference proteome</keyword>